<dbReference type="InterPro" id="IPR049552">
    <property type="entry name" value="PKS_DH_N"/>
</dbReference>
<keyword evidence="5" id="KW-0808">Transferase</keyword>
<dbReference type="InterPro" id="IPR020841">
    <property type="entry name" value="PKS_Beta-ketoAc_synthase_dom"/>
</dbReference>
<dbReference type="InterPro" id="IPR015083">
    <property type="entry name" value="NorB/c/GfsB-D-like_docking"/>
</dbReference>
<dbReference type="InterPro" id="IPR020807">
    <property type="entry name" value="PKS_DH"/>
</dbReference>
<dbReference type="InterPro" id="IPR020806">
    <property type="entry name" value="PKS_PP-bd"/>
</dbReference>
<dbReference type="InterPro" id="IPR018201">
    <property type="entry name" value="Ketoacyl_synth_AS"/>
</dbReference>
<dbReference type="Gene3D" id="3.10.129.110">
    <property type="entry name" value="Polyketide synthase dehydratase"/>
    <property type="match status" value="3"/>
</dbReference>
<dbReference type="PROSITE" id="PS50075">
    <property type="entry name" value="CARRIER"/>
    <property type="match status" value="3"/>
</dbReference>
<dbReference type="EMBL" id="FJ462704">
    <property type="protein sequence ID" value="ACR50775.1"/>
    <property type="molecule type" value="Genomic_DNA"/>
</dbReference>
<dbReference type="Gene3D" id="3.30.70.3290">
    <property type="match status" value="3"/>
</dbReference>
<feature type="active site" description="Proton donor; for dehydratase activity" evidence="9">
    <location>
        <position position="3238"/>
    </location>
</feature>
<dbReference type="InterPro" id="IPR009081">
    <property type="entry name" value="PP-bd_ACP"/>
</dbReference>
<dbReference type="Pfam" id="PF08240">
    <property type="entry name" value="ADH_N"/>
    <property type="match status" value="2"/>
</dbReference>
<dbReference type="FunFam" id="3.90.180.10:FF:000032">
    <property type="entry name" value="Probable polyketide synthase pks1"/>
    <property type="match status" value="2"/>
</dbReference>
<dbReference type="GO" id="GO:0031177">
    <property type="term" value="F:phosphopantetheine binding"/>
    <property type="evidence" value="ECO:0007669"/>
    <property type="project" value="InterPro"/>
</dbReference>
<dbReference type="SMART" id="SM00825">
    <property type="entry name" value="PKS_KS"/>
    <property type="match status" value="3"/>
</dbReference>
<dbReference type="GO" id="GO:0033068">
    <property type="term" value="P:macrolide biosynthetic process"/>
    <property type="evidence" value="ECO:0007669"/>
    <property type="project" value="UniProtKB-ARBA"/>
</dbReference>
<feature type="region of interest" description="N-terminal hotdog fold" evidence="9">
    <location>
        <begin position="932"/>
        <end position="1056"/>
    </location>
</feature>
<dbReference type="InterPro" id="IPR057326">
    <property type="entry name" value="KR_dom"/>
</dbReference>
<evidence type="ECO:0000259" key="11">
    <source>
        <dbReference type="PROSITE" id="PS50075"/>
    </source>
</evidence>
<dbReference type="InterPro" id="IPR016039">
    <property type="entry name" value="Thiolase-like"/>
</dbReference>
<evidence type="ECO:0000256" key="6">
    <source>
        <dbReference type="ARBA" id="ARBA00023194"/>
    </source>
</evidence>
<feature type="domain" description="PKS/mFAS DH" evidence="13">
    <location>
        <begin position="932"/>
        <end position="1214"/>
    </location>
</feature>
<dbReference type="InterPro" id="IPR018228">
    <property type="entry name" value="DNase_TatD-rel_CS"/>
</dbReference>
<sequence>MADEGKLRDYLTRVIAELHQTRQRLHDAESQEHEPIAIVGMACRFPGGVRSPEDLWRLVADGRDAVGGFPTDRGWDIESLYHPDPDHPGTSYVREGGFLEKAADFDADLFHMSPRETLATDPQQRLLLETAWEAFERAGINPQSLHGSRTGVFTGVMYNDYSSRLMHQVPAGFEGHVGNGSAGSIASGRVSYAFGLEGPAITVDTACSSSLVSLHLAAHALRQGECTLALAGGVTVMATPGTFVEFSRQRGLAPDGRCKPFAAGADGTGWSEGVGLLLVERLSDAKRNGHQVLAVLRGSAVNQDGASNGLTAPNGPSQQRVIRQALVNAGLTPADIDAVEAHGTGTALGDPIEAQALLATYGEGRSEDAPLWLGSLKSNIGHTQAAAGVAGIIKMVMAMREGVLPRTLHVDEPSSHIDWSSGTVRLLTEQQDWSHPERPLRAAISSFGLSGTNAHVVLEQAPAIEPVEGETEPSESGSSGAVVWPVSGHTAPALAAQAAQLHAWLEDHPDADLPAVADALGRTRATLDHRAVVFGTERGQLLDALAGIAAGTPTPHGVTGRYQAGKLAVLFTGQGSQYAGMGHDLYTTHPVFRDALDEACAALDPHLPVPLLSVMFAEPGTPEADLLHHTTYTQPALFALETALYRLVESYGVRPDALAGHSIGELTAAHAAGVFTLADAAVLVATRARLMGELPAGQGTMLTLHTAPDHITPLLEGTALEIAARNSPTNTVVSGTVSDIETLTARAAEAGIRTRALNVSHAFHSAHMDPVLTTFRTTLTTLNPQPPTLPVISNRTGQPLTPEQALSPDYWTEQLRHSVNYTDITEHLDTTGTTAYLELGPDTTLTTLTTQTLPDATAVGTLHPKHPHHHTLHTALATLHTHHTPLTWPTTTHNTHHHPTLPTYAFQHHHYWLNAPANSGDPASLGLRRTAHALLGAAVELADGGSAVTFTGSLSLRTHPWLADHAVAGAVLLPGTAFVDLALHAGEHTGHPHLAELTLQAPLVMAETGSVHLQVTAGADEDGSGRRPVTVHSRTEDGESWALHATGHLTTTPPAPVEDLTVWPPAGAEALSVDTLYDDLAEHGYHYGPTFRGLTAAWRSGDSDDVYAEITLGEDADPDGYGIHPALLDATLHALGLTPGTDQQDEDGNENGKAQLPFSWSGVDLHATGASALRAHVRRLTPTTARITLADPEGQPVGHIDTLTLRPLDVAQLHRAGESDPYRDTLFSLDWSPVTLPEAGAGSSGQYAVLAPLADGSSSDDNSTNNAAEFAASLAAAVGCEGTTDLDRLAEGDEVPATVFLPVVDRGMHADDEPVPARVRQLGTRLLALVQRWLRDESLAAVRLVVVTSGAVAAEPGDPVSDVVSASVWGLLRSAQSEHPDRFLLVDVDGGPESAAALPAVVLSGEPQVAVREGRPLAARLGRYSTEEALAVPAGASDWSLGVTGQGTLDHIALVESPEASAELAPGEVRVSVRAAGLNFRDVVVTLGMVSDVRAVGGEGAGVVLEVAPDVTHLRSGDRVMGLFTSTGPVTVTDARLLTRIPQGWTFAEAATVPIVFLTAYYGLVDLAAIEPGERLLVHAGAGGVGMATLQLARHWQVEILSTASTGKQHVLRAHGLDDAHIASSRTLDFEEHFRAATEGAGVDVVLNSLAGDFADASMRLLSDGGRFIEIGKTDIRDSEAVAAAYPGTVYQAFDLGDAGPERIQEMLEELRTLCEEGVLSPLPVTAWDIRRAPEALRYLSQARHIGKVVLTLPSALRAEGTVLVTGGTGTLGALTARHLITEHGARHLLLTSRSGPDAGGARELQEELTALGADVRIAACDAADREQLTALLDTIPAEHPLTAVIHTAGVLDDATVDRLTPEQLTTVLAPKVDAAWNLHELTAESDLDAFVLFSSAAATFGAPGQANYGSANVFLDTLAAHRHRRGLPAASLGWGLWAESSGMTQHLDGADVARVSRAGVVPLTTPQGLALLDMGLAENRPFLLPTGLDTRALGSTAPPPLLRALVQPRRASVSRAARGSGASTGKGGSLAEALSLLAPEQRERHLLDLVRSHVATVLVRGDAAAIEADRTFRELGFDSLTAVEVRNRLTASTGLQLPTTLIFDHPTPILAARFLLTELLGTLPATAIDAVAPIAHDEPIAIIGMACRFPGEVSSPEDLWQLLAEGRDGIGDFPTDRGWDIERLMDPDPERTGTSATSSGGFLYDAAKFDPELFRISPREAVATDPQHRLLLETSWEAFERAGIDPMSLQGSDTGVFAGVISQDYLSRLTDTPKGFEGQVGIGSALSVASGRVSYTFGLEGPALTIDTACSSSLVALHLACQSLRNGESSLALAGGVTVMAAPGCFTEFTRQGGLAPDGRCKPFAAGADGTGWSEGVGLLLVERLSDAKRNGHQVLAVVKGSAVNQDGASNGLTAPNGPSQQRVIRQALANAGLSAADVDAVEAHGTGTALGDPIEAQAILTTYGQDRPEDAPLWLGSLKSNLGHTQAAAGVGGVIKMVMAMREGILPQTLHVDEPTPHVDWSAGAVELLTENTPWTVGGDRPRRAGVSSFGMSGTNAHVILEQAPAAEPVETTETDDASGSSSGVVVWPVSGHTSDALAEQASRLHAHLAAHPEVTAEQVAHALTTTRAALTHRGAVVAADRGELMEGLAALGEGAPSAHVVSGVTRPQGKTVFVFPGQGAQWPLMTADLLTTEPVYAQSIDACAKALAPYVDWSLRDVLTDPAGELLERVDVVQPALFAVMVSLARLWEHHGTSADAVIGHSQGEIAAAHIAGALSLEDAAKIVALRSKALTSLTGRGTMASVTLPHEQVTEQIAGYDSLSVAVINSPTHTVISGTTEDIHTYLDHCTTNNVQTRLLPVDYASHSPHVEALETELLTALADIVPQTAQIPFHSTTHPAQAPTDTTTLNSTYWYDNLRRPVHFHTTLTHLNNTGHTSYIETSPHPTLTTPINQTNENPETGNGNDTPLTVTGTLRRHQHGPTQFRLAQATLHTHNTPTTWPTPTTQPTTLPTYAFQHQHYWLNDTPTQTNLTTAGLTPANHPLLAATIQHPDNHTTTFTGTLSLRTHPWLADHTVTGTILLPGTATSTSHSTPDTTQTTPTSPNSPSKPPLTIPEHETIQLQVIAGPEDTQQQTTPISIHSRRVTDEAWTLHAIGVLSDVPADSAGTDLTAWPPAGAKALSVETLYESMDARGYGYGPAFRGLTAAWRDGDDLYAEIELDPDTDVTGYGIHPALLDAALHTLGADSGTDSSADGRAEAELALPFSWSGVSLHATGATALRVHIGRGDARTLALSIADPVGQPVVHVEALTLRAIDPAQLAAVSTGPADENRLFTVAWSPAIPSEAGTEAVANGVAKDAEPQPYALLLAGVDEAPQEAEVHARLGDFAELPLPERVQAASEQALALLQEWLTDDARTNSHLVVLTRHAVAAQPGEHLTDLTHAPLWGLIRSAQSEHPRRITLIDTDNHPDSTNHLTQAIHTATTTDEPQVALRNGNILTPRLTPFPTPERLSPPADAPAWRLGVTGGGTVEDVRLVDFPEAVAPLAPGQVRIALRAAGLNFRDVVVALGMVADVRSLGGEGAGVVIEVAPDVSHLAVGDRVMGLLSGTGPVTMTDARLVTRMPDGWSFAEAATLPIVYLTAYYGLSDLAGVQRGERLLLHAATGGVGLATLELAEHWGLEVFTTASPAKQYVLRDRGIPDTHVASSRTLDFEQHFRATAGAPGIDIVLNSLAGDFTDASLRLLGDGGRFIEIGKTDIRDADTVSAEHDHDVVYQAFDLGDAGPDRIQEMLQELRELFVSGALKPLPVTAWDIHDAQQAIRFLSQARHIGKVVLTLPSGISPEGTVLITGGTGVLGGHIARELVAGHGARHLLLASRSGADAAGATELRAELEALGAEVRVESCDAADRDQLAELLDTVPAEHPLSAVVHAAGVLDDATVERLRPEQLAFVRRPKVDAAWNLHELTAGSDLDAFVLFSSAAAGLGAPGQANYASANAFLDALAVHRRHQGLPAGSLGWGYWAEASGMTGHMSDADTERLVRGGVRPLRTETALRLFSTALTSGAPSLLPIDLDTKRLSPESAPALLRGLVRRPTRRVAAGAGAGAVAGLAGSLAGLSPAAQREQLLALVSQHVAAVLGHAAGVDADRAFKELGVDSLTAVELRNRLGAATGVQLPTTVVFDHPSPKALTQYLLTQLVGTESAGTARPATSNGTSQDDEPIVIVGMACRFPGDVSSPEDLWRLLADGGSGIGEFPTDRGWDIERLLDPDPDHAGTSTTQRGGFLHSAAQFDAELFRISPREALATDPQQRLLLETAWETFESAGIDPTSLKGSATGVFAGLTSQDYFSRLSSIPEDLEGYLGSGSLASIASGRIAYTLGLEGPAVTVDTACSSSLVALHMAAQSLRNGECDLALAGGVTIMSTPNAFVVFSRQRGLAPDGRCKPFAAGADGTGWSEGVGLLLVERLSDAVRNGHQVLAVVKGSAMNQDGASNGLTAPNGPSQERVILQALANAGLTAADVQAVEAHGTGTTLGDPIEAQAILATYGQDRPENAPLWLGSLKSNIGHTQAAAGVGGVIKMVMAMREGVLPQTLHVDEPTPHVDWSAGAVELLTENTPWTVEGERPRRAGVSSFGMSGTNAHVILEQAPAAEPVETTETDDASGSSSGVVVWPVSGHTSDALAAQASRLHAHLAAHPEITAEQVAHALTTTRAALAHRGAVVATEYTELMEGLAALGTGTPSAHTVTGVTRPQGKTVFVFPGQGAQWPLMTADLLTTEPVYAQSIDACAKALAPYVDWSLRDVLTDPAGELLERVDVVQPALFAVMVSLARLWEHHGTSPDAVIGHSQGEIAAAHIAGALSLEDAAKIVALRSKALTSLTGRGTMASVTLPHEQVTEQIAGYDSLSVAVINSPTHTVISGTTEDIHTYLDHCTTNGVQTRLLPVDYASHSPHVEALEEHLLTVLADIVPQAASIPFHSTTHPAQTPTDTTTLNNTYWYDNLRQPVHFHTTLTHLNNTGHTTYIETSPHPTLTTPINQTNENPETGNGNDTPLTVTGTLRRHQHGPTQFRLAQATLHTHNTPTTWPTPTTQPTTLPTYAFQHQHYWLNDTPTQANLTTAGLTPANHPLLAATIQHPDNHTTTFTGTLSLRTHPWLADHTVTGTILLPGTAYIDLALHAGHHTNHPHLTELTLQTPLTIPENETVQLHIATGPEDPDPAGTQHLIPVTIHSRQADDEPWTLHATGLLADAGSTNYPAEPASWPPADATALSTDSLYDDLATHGYGYGPAFQGLTAAWRDGDNLYAEIELDPDTDVTGYGIHPALLDAALHTLALGSSDEQRVQLPFSWSGVELFSTGATSVRARITQTDASSVSLVLTDPQGALVARIQALTMRAIDTAQLAAAGTSTHNRLFAVEWTATALASDGGTDAVDHQAWTILTAGTPATALPESITHLELDSADPDLPLPEQVHHTAAQTLQHLQDWLTDPANTDRHLIVLTHHAVTTHPGENITDLTHAPLWGLIRSAQNEHPHRITLIDTDEHPDSNKHLPGAVHAAITAGEPQLALRNGDTLVPRLARHTPTPGNTLTLNPHGTTLITGGTGTLGTHIARHLVTHHSARHLLLTSRTGPETEKAQALLKELTALGADVRIAACDAADREQLTTLLASVDTEHPLTAVIHTAGVLDDDVDNLAPEQFATVMAPKVDAAWNLHQLTADHNLDAFILFSSAAATLGATGQANYATANTFLDALAHHRHHNGQPTTSLAWGYWAQPTGMTAHMDDGHVAKLRRSGLVPMTSETGVALFDIAAAPGEPPMLLPAELSPSHIDADSVPPLMRGLVRPVRRAAAGSTPGGPAGLLGRLSGLEVHEAREELVKLVSAHVSAVLGHGPGASASPDKAFKDLGFDSLTAVELRNRLAATTGLRLPATLVFDHPSPKAVALHLHEELFAGGPASGEAVAVTVPKNPLAELDRLDAALLAGTDDSVLDRVALRLTAVLARLNADRNEREAAAREDTTSDRLQGASSDELFDFIDKDLGRNSHA</sequence>
<dbReference type="Pfam" id="PF02801">
    <property type="entry name" value="Ketoacyl-synt_C"/>
    <property type="match status" value="3"/>
</dbReference>
<dbReference type="Gene3D" id="3.40.50.11460">
    <property type="match status" value="2"/>
</dbReference>
<dbReference type="Gene3D" id="3.90.180.10">
    <property type="entry name" value="Medium-chain alcohol dehydrogenases, catalytic domain"/>
    <property type="match status" value="2"/>
</dbReference>
<dbReference type="InterPro" id="IPR032821">
    <property type="entry name" value="PKS_assoc"/>
</dbReference>
<feature type="domain" description="Ketosynthase family 3 (KS3)" evidence="12">
    <location>
        <begin position="4217"/>
        <end position="4644"/>
    </location>
</feature>
<dbReference type="SUPFAM" id="SSF55048">
    <property type="entry name" value="Probable ACP-binding domain of malonyl-CoA ACP transacylase"/>
    <property type="match status" value="3"/>
</dbReference>
<dbReference type="CDD" id="cd05195">
    <property type="entry name" value="enoyl_red"/>
    <property type="match status" value="2"/>
</dbReference>
<dbReference type="Gene3D" id="3.40.366.10">
    <property type="entry name" value="Malonyl-Coenzyme A Acyl Carrier Protein, domain 2"/>
    <property type="match status" value="3"/>
</dbReference>
<dbReference type="InterPro" id="IPR013154">
    <property type="entry name" value="ADH-like_N"/>
</dbReference>
<dbReference type="Gene3D" id="3.40.50.720">
    <property type="entry name" value="NAD(P)-binding Rossmann-like Domain"/>
    <property type="match status" value="3"/>
</dbReference>
<feature type="domain" description="PKS/mFAS DH" evidence="13">
    <location>
        <begin position="3043"/>
        <end position="3322"/>
    </location>
</feature>
<dbReference type="Pfam" id="PF21089">
    <property type="entry name" value="PKS_DH_N"/>
    <property type="match status" value="3"/>
</dbReference>
<dbReference type="InterPro" id="IPR055123">
    <property type="entry name" value="SpnB-like_Rossmann"/>
</dbReference>
<evidence type="ECO:0000256" key="7">
    <source>
        <dbReference type="ARBA" id="ARBA00023268"/>
    </source>
</evidence>
<feature type="domain" description="PKS/mFAS DH" evidence="13">
    <location>
        <begin position="5122"/>
        <end position="5397"/>
    </location>
</feature>
<dbReference type="PROSITE" id="PS00606">
    <property type="entry name" value="KS3_1"/>
    <property type="match status" value="3"/>
</dbReference>
<feature type="active site" description="Proton acceptor; for dehydratase activity" evidence="9">
    <location>
        <position position="3075"/>
    </location>
</feature>
<dbReference type="Pfam" id="PF22953">
    <property type="entry name" value="SpnB_Rossmann"/>
    <property type="match status" value="3"/>
</dbReference>
<dbReference type="SMART" id="SM00829">
    <property type="entry name" value="PKS_ER"/>
    <property type="match status" value="2"/>
</dbReference>
<keyword evidence="6" id="KW-0045">Antibiotic biosynthesis</keyword>
<dbReference type="Pfam" id="PF08659">
    <property type="entry name" value="KR"/>
    <property type="match status" value="3"/>
</dbReference>
<dbReference type="GO" id="GO:0006633">
    <property type="term" value="P:fatty acid biosynthetic process"/>
    <property type="evidence" value="ECO:0007669"/>
    <property type="project" value="InterPro"/>
</dbReference>
<feature type="active site" description="Proton donor; for dehydratase activity" evidence="9">
    <location>
        <position position="5321"/>
    </location>
</feature>
<dbReference type="InterPro" id="IPR049551">
    <property type="entry name" value="PKS_DH_C"/>
</dbReference>
<feature type="domain" description="Ketosynthase family 3 (KS3)" evidence="12">
    <location>
        <begin position="2138"/>
        <end position="2565"/>
    </location>
</feature>
<keyword evidence="8" id="KW-0012">Acyltransferase</keyword>
<dbReference type="Pfam" id="PF00109">
    <property type="entry name" value="ketoacyl-synt"/>
    <property type="match status" value="3"/>
</dbReference>
<evidence type="ECO:0000313" key="14">
    <source>
        <dbReference type="EMBL" id="ACR50775.1"/>
    </source>
</evidence>
<dbReference type="InterPro" id="IPR050091">
    <property type="entry name" value="PKS_NRPS_Biosynth_Enz"/>
</dbReference>
<dbReference type="InterPro" id="IPR011032">
    <property type="entry name" value="GroES-like_sf"/>
</dbReference>
<protein>
    <submittedName>
        <fullName evidence="14">Polyketide synthase</fullName>
    </submittedName>
</protein>
<dbReference type="Pfam" id="PF16197">
    <property type="entry name" value="KAsynt_C_assoc"/>
    <property type="match status" value="3"/>
</dbReference>
<gene>
    <name evidence="14" type="primary">tsnAIV</name>
</gene>
<dbReference type="InterPro" id="IPR014043">
    <property type="entry name" value="Acyl_transferase_dom"/>
</dbReference>
<dbReference type="Pfam" id="PF14765">
    <property type="entry name" value="PS-DH"/>
    <property type="match status" value="3"/>
</dbReference>
<feature type="domain" description="Carrier" evidence="11">
    <location>
        <begin position="5863"/>
        <end position="5941"/>
    </location>
</feature>
<dbReference type="InterPro" id="IPR002364">
    <property type="entry name" value="Quin_OxRdtase/zeta-crystal_CS"/>
</dbReference>
<feature type="domain" description="Carrier" evidence="11">
    <location>
        <begin position="4120"/>
        <end position="4196"/>
    </location>
</feature>
<dbReference type="FunFam" id="3.40.366.10:FF:000002">
    <property type="entry name" value="Probable polyketide synthase 2"/>
    <property type="match status" value="2"/>
</dbReference>
<dbReference type="Pfam" id="PF00698">
    <property type="entry name" value="Acyl_transf_1"/>
    <property type="match status" value="3"/>
</dbReference>
<dbReference type="PROSITE" id="PS01090">
    <property type="entry name" value="TATD_2"/>
    <property type="match status" value="1"/>
</dbReference>
<feature type="region of interest" description="C-terminal hotdog fold" evidence="9">
    <location>
        <begin position="1068"/>
        <end position="1214"/>
    </location>
</feature>
<evidence type="ECO:0000259" key="12">
    <source>
        <dbReference type="PROSITE" id="PS52004"/>
    </source>
</evidence>
<reference evidence="14" key="1">
    <citation type="submission" date="2008-11" db="EMBL/GenBank/DDBJ databases">
        <title>Different origins of the tetronate ring in near mirror-image antibiotics:evidence for convergent evolution?</title>
        <authorList>
            <person name="Demydchuk Y.A."/>
            <person name="Sun Y."/>
            <person name="Leadlay P.F."/>
        </authorList>
    </citation>
    <scope>NUCLEOTIDE SEQUENCE</scope>
    <source>
        <strain evidence="14">NCIMB 11426</strain>
    </source>
</reference>
<feature type="region of interest" description="C-terminal hotdog fold" evidence="9">
    <location>
        <begin position="5262"/>
        <end position="5397"/>
    </location>
</feature>
<comment type="pathway">
    <text evidence="2">Antibiotic biosynthesis.</text>
</comment>
<dbReference type="PROSITE" id="PS52004">
    <property type="entry name" value="KS3_2"/>
    <property type="match status" value="3"/>
</dbReference>
<dbReference type="FunFam" id="1.10.1200.10:FF:000007">
    <property type="entry name" value="Probable polyketide synthase pks17"/>
    <property type="match status" value="3"/>
</dbReference>
<dbReference type="InterPro" id="IPR036736">
    <property type="entry name" value="ACP-like_sf"/>
</dbReference>
<proteinExistence type="predicted"/>
<dbReference type="GO" id="GO:0016491">
    <property type="term" value="F:oxidoreductase activity"/>
    <property type="evidence" value="ECO:0007669"/>
    <property type="project" value="InterPro"/>
</dbReference>
<evidence type="ECO:0000256" key="1">
    <source>
        <dbReference type="ARBA" id="ARBA00001957"/>
    </source>
</evidence>
<dbReference type="Pfam" id="PF13602">
    <property type="entry name" value="ADH_zinc_N_2"/>
    <property type="match status" value="2"/>
</dbReference>
<keyword evidence="3" id="KW-0596">Phosphopantetheine</keyword>
<dbReference type="PROSITE" id="PS01162">
    <property type="entry name" value="QOR_ZETA_CRYSTAL"/>
    <property type="match status" value="1"/>
</dbReference>
<dbReference type="SUPFAM" id="SSF47336">
    <property type="entry name" value="ACP-like"/>
    <property type="match status" value="3"/>
</dbReference>
<dbReference type="SMART" id="SM00823">
    <property type="entry name" value="PKS_PP"/>
    <property type="match status" value="3"/>
</dbReference>
<dbReference type="Pfam" id="PF08990">
    <property type="entry name" value="Docking"/>
    <property type="match status" value="1"/>
</dbReference>
<feature type="compositionally biased region" description="Low complexity" evidence="10">
    <location>
        <begin position="3086"/>
        <end position="3107"/>
    </location>
</feature>
<dbReference type="Gene3D" id="1.10.1200.10">
    <property type="entry name" value="ACP-like"/>
    <property type="match status" value="3"/>
</dbReference>
<dbReference type="GO" id="GO:0004315">
    <property type="term" value="F:3-oxoacyl-[acyl-carrier-protein] synthase activity"/>
    <property type="evidence" value="ECO:0007669"/>
    <property type="project" value="InterPro"/>
</dbReference>
<evidence type="ECO:0000256" key="10">
    <source>
        <dbReference type="SAM" id="MobiDB-lite"/>
    </source>
</evidence>
<dbReference type="InterPro" id="IPR036291">
    <property type="entry name" value="NAD(P)-bd_dom_sf"/>
</dbReference>
<evidence type="ECO:0000256" key="3">
    <source>
        <dbReference type="ARBA" id="ARBA00022450"/>
    </source>
</evidence>
<feature type="region of interest" description="C-terminal hotdog fold" evidence="9">
    <location>
        <begin position="3179"/>
        <end position="3322"/>
    </location>
</feature>
<dbReference type="SMART" id="SM00827">
    <property type="entry name" value="PKS_AT"/>
    <property type="match status" value="3"/>
</dbReference>
<evidence type="ECO:0000256" key="2">
    <source>
        <dbReference type="ARBA" id="ARBA00004792"/>
    </source>
</evidence>
<dbReference type="SMART" id="SM01294">
    <property type="entry name" value="PKS_PP_betabranch"/>
    <property type="match status" value="3"/>
</dbReference>
<dbReference type="SMART" id="SM00826">
    <property type="entry name" value="PKS_DH"/>
    <property type="match status" value="3"/>
</dbReference>
<dbReference type="InterPro" id="IPR001227">
    <property type="entry name" value="Ac_transferase_dom_sf"/>
</dbReference>
<evidence type="ECO:0000259" key="13">
    <source>
        <dbReference type="PROSITE" id="PS52019"/>
    </source>
</evidence>
<feature type="active site" description="Proton donor; for dehydratase activity" evidence="9">
    <location>
        <position position="1129"/>
    </location>
</feature>
<accession>D7F1M2</accession>
<feature type="domain" description="Carrier" evidence="11">
    <location>
        <begin position="2042"/>
        <end position="2120"/>
    </location>
</feature>
<dbReference type="InterPro" id="IPR013968">
    <property type="entry name" value="PKS_KR"/>
</dbReference>
<dbReference type="InterPro" id="IPR014030">
    <property type="entry name" value="Ketoacyl_synth_N"/>
</dbReference>
<dbReference type="InterPro" id="IPR006162">
    <property type="entry name" value="Ppantetheine_attach_site"/>
</dbReference>
<dbReference type="Gene3D" id="3.40.47.10">
    <property type="match status" value="3"/>
</dbReference>
<dbReference type="SMART" id="SM00822">
    <property type="entry name" value="PKS_KR"/>
    <property type="match status" value="3"/>
</dbReference>
<dbReference type="InterPro" id="IPR049900">
    <property type="entry name" value="PKS_mFAS_DH"/>
</dbReference>
<keyword evidence="7" id="KW-0511">Multifunctional enzyme</keyword>
<evidence type="ECO:0000256" key="9">
    <source>
        <dbReference type="PROSITE-ProRule" id="PRU01363"/>
    </source>
</evidence>
<feature type="region of interest" description="N-terminal hotdog fold" evidence="9">
    <location>
        <begin position="3043"/>
        <end position="3166"/>
    </location>
</feature>
<dbReference type="FunFam" id="3.40.50.720:FF:000209">
    <property type="entry name" value="Polyketide synthase Pks12"/>
    <property type="match status" value="2"/>
</dbReference>
<organism evidence="14">
    <name type="scientific">Streptomyces longisporoflavus</name>
    <dbReference type="NCBI Taxonomy" id="28044"/>
    <lineage>
        <taxon>Bacteria</taxon>
        <taxon>Bacillati</taxon>
        <taxon>Actinomycetota</taxon>
        <taxon>Actinomycetes</taxon>
        <taxon>Kitasatosporales</taxon>
        <taxon>Streptomycetaceae</taxon>
        <taxon>Streptomyces</taxon>
    </lineage>
</organism>
<dbReference type="SUPFAM" id="SSF52151">
    <property type="entry name" value="FabD/lysophospholipase-like"/>
    <property type="match status" value="3"/>
</dbReference>
<evidence type="ECO:0000256" key="5">
    <source>
        <dbReference type="ARBA" id="ARBA00022679"/>
    </source>
</evidence>
<dbReference type="InterPro" id="IPR016036">
    <property type="entry name" value="Malonyl_transacylase_ACP-bd"/>
</dbReference>
<feature type="active site" description="Proton acceptor; for dehydratase activity" evidence="9">
    <location>
        <position position="5154"/>
    </location>
</feature>
<feature type="region of interest" description="N-terminal hotdog fold" evidence="9">
    <location>
        <begin position="5122"/>
        <end position="5249"/>
    </location>
</feature>
<dbReference type="SUPFAM" id="SSF50129">
    <property type="entry name" value="GroES-like"/>
    <property type="match status" value="2"/>
</dbReference>
<dbReference type="PROSITE" id="PS00012">
    <property type="entry name" value="PHOSPHOPANTETHEINE"/>
    <property type="match status" value="3"/>
</dbReference>
<keyword evidence="4" id="KW-0597">Phosphoprotein</keyword>
<name>D7F1M2_9ACTN</name>
<dbReference type="InterPro" id="IPR042104">
    <property type="entry name" value="PKS_dehydratase_sf"/>
</dbReference>
<evidence type="ECO:0000256" key="4">
    <source>
        <dbReference type="ARBA" id="ARBA00022553"/>
    </source>
</evidence>
<dbReference type="InterPro" id="IPR020843">
    <property type="entry name" value="ER"/>
</dbReference>
<dbReference type="SUPFAM" id="SSF53901">
    <property type="entry name" value="Thiolase-like"/>
    <property type="match status" value="3"/>
</dbReference>
<dbReference type="CDD" id="cd00833">
    <property type="entry name" value="PKS"/>
    <property type="match status" value="3"/>
</dbReference>
<dbReference type="PANTHER" id="PTHR43775">
    <property type="entry name" value="FATTY ACID SYNTHASE"/>
    <property type="match status" value="1"/>
</dbReference>
<dbReference type="GO" id="GO:0008270">
    <property type="term" value="F:zinc ion binding"/>
    <property type="evidence" value="ECO:0007669"/>
    <property type="project" value="InterPro"/>
</dbReference>
<dbReference type="SUPFAM" id="SSF51735">
    <property type="entry name" value="NAD(P)-binding Rossmann-fold domains"/>
    <property type="match status" value="8"/>
</dbReference>
<dbReference type="PROSITE" id="PS52019">
    <property type="entry name" value="PKS_MFAS_DH"/>
    <property type="match status" value="3"/>
</dbReference>
<dbReference type="CDD" id="cd08956">
    <property type="entry name" value="KR_3_FAS_SDR_x"/>
    <property type="match status" value="3"/>
</dbReference>
<feature type="active site" description="Proton acceptor; for dehydratase activity" evidence="9">
    <location>
        <position position="965"/>
    </location>
</feature>
<dbReference type="InterPro" id="IPR016035">
    <property type="entry name" value="Acyl_Trfase/lysoPLipase"/>
</dbReference>
<dbReference type="GO" id="GO:0004312">
    <property type="term" value="F:fatty acid synthase activity"/>
    <property type="evidence" value="ECO:0007669"/>
    <property type="project" value="TreeGrafter"/>
</dbReference>
<dbReference type="InterPro" id="IPR014031">
    <property type="entry name" value="Ketoacyl_synth_C"/>
</dbReference>
<evidence type="ECO:0000256" key="8">
    <source>
        <dbReference type="ARBA" id="ARBA00023315"/>
    </source>
</evidence>
<dbReference type="FunFam" id="3.40.47.10:FF:000019">
    <property type="entry name" value="Polyketide synthase type I"/>
    <property type="match status" value="3"/>
</dbReference>
<dbReference type="PANTHER" id="PTHR43775:SF51">
    <property type="entry name" value="INACTIVE PHENOLPHTHIOCEROL SYNTHESIS POLYKETIDE SYNTHASE TYPE I PKS1-RELATED"/>
    <property type="match status" value="1"/>
</dbReference>
<feature type="domain" description="Ketosynthase family 3 (KS3)" evidence="12">
    <location>
        <begin position="33"/>
        <end position="460"/>
    </location>
</feature>
<feature type="region of interest" description="Disordered" evidence="10">
    <location>
        <begin position="3083"/>
        <end position="3115"/>
    </location>
</feature>
<comment type="cofactor">
    <cofactor evidence="1">
        <name>pantetheine 4'-phosphate</name>
        <dbReference type="ChEBI" id="CHEBI:47942"/>
    </cofactor>
</comment>
<dbReference type="Pfam" id="PF00550">
    <property type="entry name" value="PP-binding"/>
    <property type="match status" value="3"/>
</dbReference>